<name>A0ABT8EY44_9ACTN</name>
<dbReference type="Proteomes" id="UP001168537">
    <property type="component" value="Unassembled WGS sequence"/>
</dbReference>
<keyword evidence="3" id="KW-1185">Reference proteome</keyword>
<dbReference type="CDD" id="cd00085">
    <property type="entry name" value="HNHc"/>
    <property type="match status" value="1"/>
</dbReference>
<dbReference type="GO" id="GO:0004519">
    <property type="term" value="F:endonuclease activity"/>
    <property type="evidence" value="ECO:0007669"/>
    <property type="project" value="UniProtKB-KW"/>
</dbReference>
<reference evidence="2" key="1">
    <citation type="submission" date="2023-06" db="EMBL/GenBank/DDBJ databases">
        <title>Draft genome sequence of Nocardioides sp. SOB72.</title>
        <authorList>
            <person name="Zhang G."/>
        </authorList>
    </citation>
    <scope>NUCLEOTIDE SEQUENCE</scope>
    <source>
        <strain evidence="2">SOB72</strain>
    </source>
</reference>
<dbReference type="SMART" id="SM00507">
    <property type="entry name" value="HNHc"/>
    <property type="match status" value="1"/>
</dbReference>
<keyword evidence="2" id="KW-0540">Nuclease</keyword>
<dbReference type="Gene3D" id="1.10.30.50">
    <property type="match status" value="1"/>
</dbReference>
<organism evidence="2 3">
    <name type="scientific">Nocardioides abyssi</name>
    <dbReference type="NCBI Taxonomy" id="3058370"/>
    <lineage>
        <taxon>Bacteria</taxon>
        <taxon>Bacillati</taxon>
        <taxon>Actinomycetota</taxon>
        <taxon>Actinomycetes</taxon>
        <taxon>Propionibacteriales</taxon>
        <taxon>Nocardioidaceae</taxon>
        <taxon>Nocardioides</taxon>
    </lineage>
</organism>
<evidence type="ECO:0000313" key="2">
    <source>
        <dbReference type="EMBL" id="MDN4162989.1"/>
    </source>
</evidence>
<keyword evidence="2" id="KW-0378">Hydrolase</keyword>
<comment type="caution">
    <text evidence="2">The sequence shown here is derived from an EMBL/GenBank/DDBJ whole genome shotgun (WGS) entry which is preliminary data.</text>
</comment>
<gene>
    <name evidence="2" type="ORF">QWY29_16595</name>
</gene>
<accession>A0ABT8EY44</accession>
<evidence type="ECO:0000259" key="1">
    <source>
        <dbReference type="SMART" id="SM00507"/>
    </source>
</evidence>
<dbReference type="RefSeq" id="WP_300962165.1">
    <property type="nucleotide sequence ID" value="NZ_JAUHJR010000008.1"/>
</dbReference>
<evidence type="ECO:0000313" key="3">
    <source>
        <dbReference type="Proteomes" id="UP001168537"/>
    </source>
</evidence>
<dbReference type="InterPro" id="IPR003615">
    <property type="entry name" value="HNH_nuc"/>
</dbReference>
<feature type="domain" description="HNH nuclease" evidence="1">
    <location>
        <begin position="361"/>
        <end position="413"/>
    </location>
</feature>
<proteinExistence type="predicted"/>
<protein>
    <submittedName>
        <fullName evidence="2">HNH endonuclease signature motif containing protein</fullName>
    </submittedName>
</protein>
<dbReference type="EMBL" id="JAUHJR010000008">
    <property type="protein sequence ID" value="MDN4162989.1"/>
    <property type="molecule type" value="Genomic_DNA"/>
</dbReference>
<keyword evidence="2" id="KW-0255">Endonuclease</keyword>
<sequence length="464" mass="50277">MSSTDIPATRDVASVADVDVTPGAVLARLRAARRAADAAEVEVLVLAVEWAHAHPVLPGQEAWSVPGIPGCVDEAAPTDGADDDPEAELVGDELAGLPLVRWDAPAAFAAANAMTTDAGQSLIRDALTLRHRMPRVWARTLAGEVTAWRARRIAQAVLGRPDDVTTYVDTHVAPVAGTIGAVRLDRVVDEALLRLHAEERELAQLAALDSRYVRLDERTLNHTGIAELVVRGDWKDLHDLDATVSRLAVVLAEEGRAGHGLSLDVRRSMAVGVLADPAAATALLDGDRPSRPSSKTVLYLHLTDAGLCGLEPVGRNQTTGRPELEQVIRSWCGREDTHLVVQPVLDLAAHVHAEQYEVPDRLRDQVALREPQCVFPWCTRRAAACDCDHIHPHGAGGATCAHNLAPLCRRHHRLKTHARWRYRPLDPVTDPGVHLWTDPHGRHYLRGPTGTTDVTGVTDPIPRA</sequence>